<evidence type="ECO:0008006" key="3">
    <source>
        <dbReference type="Google" id="ProtNLM"/>
    </source>
</evidence>
<accession>A0A9P3WFA8</accession>
<evidence type="ECO:0000313" key="2">
    <source>
        <dbReference type="Proteomes" id="UP000867740"/>
    </source>
</evidence>
<name>A0A9P3WFA8_KLUIN</name>
<organism evidence="1 2">
    <name type="scientific">Kluyvera intermedia</name>
    <name type="common">Enterobacter intermedius</name>
    <dbReference type="NCBI Taxonomy" id="61648"/>
    <lineage>
        <taxon>Bacteria</taxon>
        <taxon>Pseudomonadati</taxon>
        <taxon>Pseudomonadota</taxon>
        <taxon>Gammaproteobacteria</taxon>
        <taxon>Enterobacterales</taxon>
        <taxon>Enterobacteriaceae</taxon>
        <taxon>Kluyvera</taxon>
    </lineage>
</organism>
<proteinExistence type="predicted"/>
<dbReference type="RefSeq" id="WP_007374436.1">
    <property type="nucleotide sequence ID" value="NZ_CABMNU010000005.1"/>
</dbReference>
<dbReference type="InterPro" id="IPR009610">
    <property type="entry name" value="CbtA_toxin"/>
</dbReference>
<dbReference type="AlphaFoldDB" id="A0A9P3WFA8"/>
<dbReference type="Pfam" id="PF06755">
    <property type="entry name" value="CbtA_toxin"/>
    <property type="match status" value="1"/>
</dbReference>
<protein>
    <recommendedName>
        <fullName evidence="3">Prophage protein</fullName>
    </recommendedName>
</protein>
<sequence>MRIYPVSAKRAAEIERLTHKSPIYVWQRLLTYLLDRHYGLTLNDTPFGDDDAIQECIDAGDALVDALNEVAEDCDLERTDNRGKSLQPVSPLLTPADIRNAQNAMGLEGSNNILIISGQSSARS</sequence>
<reference evidence="1" key="2">
    <citation type="submission" date="2020-10" db="EMBL/GenBank/DDBJ databases">
        <authorList>
            <consortium name="NCBI Pathogen Detection Project"/>
        </authorList>
    </citation>
    <scope>NUCLEOTIDE SEQUENCE</scope>
    <source>
        <strain evidence="1">CAVp300</strain>
    </source>
</reference>
<reference evidence="1" key="1">
    <citation type="journal article" date="2018" name="Genome Biol.">
        <title>SKESA: strategic k-mer extension for scrupulous assemblies.</title>
        <authorList>
            <person name="Souvorov A."/>
            <person name="Agarwala R."/>
            <person name="Lipman D.J."/>
        </authorList>
    </citation>
    <scope>NUCLEOTIDE SEQUENCE</scope>
    <source>
        <strain evidence="1">CAVp300</strain>
    </source>
</reference>
<evidence type="ECO:0000313" key="1">
    <source>
        <dbReference type="EMBL" id="HAT3581814.1"/>
    </source>
</evidence>
<comment type="caution">
    <text evidence="1">The sequence shown here is derived from an EMBL/GenBank/DDBJ whole genome shotgun (WGS) entry which is preliminary data.</text>
</comment>
<dbReference type="Proteomes" id="UP000867740">
    <property type="component" value="Unassembled WGS sequence"/>
</dbReference>
<dbReference type="EMBL" id="DACSUM010000014">
    <property type="protein sequence ID" value="HAT3581814.1"/>
    <property type="molecule type" value="Genomic_DNA"/>
</dbReference>
<gene>
    <name evidence="1" type="ORF">I8531_002114</name>
</gene>